<dbReference type="InterPro" id="IPR029044">
    <property type="entry name" value="Nucleotide-diphossugar_trans"/>
</dbReference>
<dbReference type="Proteomes" id="UP000192666">
    <property type="component" value="Unassembled WGS sequence"/>
</dbReference>
<keyword evidence="3" id="KW-0328">Glycosyltransferase</keyword>
<feature type="domain" description="Galactofuranosyltransferase-2 C-terminal" evidence="7">
    <location>
        <begin position="493"/>
        <end position="674"/>
    </location>
</feature>
<name>A0A1V8PLJ4_9BIFI</name>
<comment type="caution">
    <text evidence="8">The sequence shown here is derived from an EMBL/GenBank/DDBJ whole genome shotgun (WGS) entry which is preliminary data.</text>
</comment>
<evidence type="ECO:0000259" key="6">
    <source>
        <dbReference type="Pfam" id="PF17994"/>
    </source>
</evidence>
<dbReference type="GO" id="GO:0016757">
    <property type="term" value="F:glycosyltransferase activity"/>
    <property type="evidence" value="ECO:0007669"/>
    <property type="project" value="UniProtKB-KW"/>
</dbReference>
<dbReference type="PANTHER" id="PTHR43179">
    <property type="entry name" value="RHAMNOSYLTRANSFERASE WBBL"/>
    <property type="match status" value="1"/>
</dbReference>
<dbReference type="SUPFAM" id="SSF53448">
    <property type="entry name" value="Nucleotide-diphospho-sugar transferases"/>
    <property type="match status" value="1"/>
</dbReference>
<evidence type="ECO:0000313" key="8">
    <source>
        <dbReference type="EMBL" id="OQM49595.1"/>
    </source>
</evidence>
<evidence type="ECO:0000313" key="9">
    <source>
        <dbReference type="Proteomes" id="UP000192666"/>
    </source>
</evidence>
<proteinExistence type="inferred from homology"/>
<comment type="pathway">
    <text evidence="1">Cell wall biogenesis; cell wall polysaccharide biosynthesis.</text>
</comment>
<organism evidence="8 9">
    <name type="scientific">Bifidobacterium catenulatum</name>
    <dbReference type="NCBI Taxonomy" id="1686"/>
    <lineage>
        <taxon>Bacteria</taxon>
        <taxon>Bacillati</taxon>
        <taxon>Actinomycetota</taxon>
        <taxon>Actinomycetes</taxon>
        <taxon>Bifidobacteriales</taxon>
        <taxon>Bifidobacteriaceae</taxon>
        <taxon>Bifidobacterium</taxon>
    </lineage>
</organism>
<evidence type="ECO:0000256" key="2">
    <source>
        <dbReference type="ARBA" id="ARBA00006739"/>
    </source>
</evidence>
<accession>A0A1V8PLJ4</accession>
<protein>
    <submittedName>
        <fullName evidence="8">Glycosyl transferase family 2</fullName>
    </submittedName>
</protein>
<dbReference type="AlphaFoldDB" id="A0A1V8PLJ4"/>
<dbReference type="Pfam" id="PF17994">
    <property type="entry name" value="Glft2_N"/>
    <property type="match status" value="1"/>
</dbReference>
<evidence type="ECO:0000256" key="5">
    <source>
        <dbReference type="SAM" id="MobiDB-lite"/>
    </source>
</evidence>
<feature type="domain" description="Galactofuranosyltransferase GlfT2 N-terminal" evidence="6">
    <location>
        <begin position="88"/>
        <end position="201"/>
    </location>
</feature>
<dbReference type="InterPro" id="IPR045699">
    <property type="entry name" value="GlfT2_C"/>
</dbReference>
<dbReference type="Pfam" id="PF13641">
    <property type="entry name" value="Glyco_tranf_2_3"/>
    <property type="match status" value="1"/>
</dbReference>
<dbReference type="RefSeq" id="WP_080789050.1">
    <property type="nucleotide sequence ID" value="NZ_NAQA01000007.1"/>
</dbReference>
<feature type="region of interest" description="Disordered" evidence="5">
    <location>
        <begin position="537"/>
        <end position="564"/>
    </location>
</feature>
<gene>
    <name evidence="8" type="ORF">B5782_1650</name>
</gene>
<dbReference type="PANTHER" id="PTHR43179:SF12">
    <property type="entry name" value="GALACTOFURANOSYLTRANSFERASE GLFT2"/>
    <property type="match status" value="1"/>
</dbReference>
<reference evidence="8 9" key="1">
    <citation type="submission" date="2017-03" db="EMBL/GenBank/DDBJ databases">
        <title>Maternal inheritance of bifidobacteria.</title>
        <authorList>
            <person name="Lugli G.A."/>
            <person name="Duranti S."/>
            <person name="Milani C."/>
            <person name="Mancabelli L."/>
        </authorList>
    </citation>
    <scope>NUCLEOTIDE SEQUENCE [LARGE SCALE GENOMIC DNA]</scope>
    <source>
        <strain evidence="8 9">1899B</strain>
    </source>
</reference>
<dbReference type="Gene3D" id="3.90.550.60">
    <property type="match status" value="1"/>
</dbReference>
<dbReference type="EMBL" id="NAQA01000007">
    <property type="protein sequence ID" value="OQM49595.1"/>
    <property type="molecule type" value="Genomic_DNA"/>
</dbReference>
<evidence type="ECO:0000256" key="1">
    <source>
        <dbReference type="ARBA" id="ARBA00004776"/>
    </source>
</evidence>
<comment type="similarity">
    <text evidence="2">Belongs to the glycosyltransferase 2 family.</text>
</comment>
<evidence type="ECO:0000256" key="4">
    <source>
        <dbReference type="ARBA" id="ARBA00022679"/>
    </source>
</evidence>
<dbReference type="InterPro" id="IPR040492">
    <property type="entry name" value="GlfT2_N"/>
</dbReference>
<keyword evidence="4 8" id="KW-0808">Transferase</keyword>
<evidence type="ECO:0000259" key="7">
    <source>
        <dbReference type="Pfam" id="PF19320"/>
    </source>
</evidence>
<evidence type="ECO:0000256" key="3">
    <source>
        <dbReference type="ARBA" id="ARBA00022676"/>
    </source>
</evidence>
<dbReference type="Pfam" id="PF19320">
    <property type="entry name" value="GlfT2_domain3"/>
    <property type="match status" value="1"/>
</dbReference>
<sequence>MNQKASMKNAGANNTWETVMRVVYPVKDAEQTLPLYALDWTRPHVAETTLDSRIDMRRLEFGSMNQSTLQRLLRNAGSSAGVSCDSFEIAGRTSITLKNRGHMSGCTFFNAFPAAYWRRWTSVKTVRFEATVQGNSKISVFRSTGRGLIYPVSTKTTTASESETRVCIDVPMTGLMDGGYFWFDAESLDGSVTIADATWSVPREVRTAKHETTLSIAITTFNRASYCMDQLRTIAGASALRERLDTVYCTDQGSDLVKDQKDFDEVADNLGEQLTYIQQANLGGSGGFSRGMYETAKAGDSDFVLLLDDDAISEPESILRAIQFSDYTVRPVLVGGGMFHLDNRTMLYTQGERINAQRMWMYPSKSMGYNHDFSVEPLRDSPDRHQRIDEDFNGWWMCLIPIAVVKKIGLSMPVFIKFDDIEYGLRAKKAGFPTVCLPGVAVWHQAWHDKDPARSWEEYFTERNRWLAALLTYPDRPPRMLVETLYGDASLGLRFVYSAMALHHMALRDILRGPQYLVDCLPTKLGEVRELRAKYPDAQSKESFDEFPEPAGEVEPPKNHPSTMKSRYKAAVGLIAKSFIKKANPDKATRPDAAIPARDAAWTWLAFDHVNSALVSTPDGNGVAWLKRDNKRFRKSMMEGYRLTRKILKNWKRLSAQYQSYGITSMETWARIFGDE</sequence>